<dbReference type="EMBL" id="PVTT01000001">
    <property type="protein sequence ID" value="PRY95219.1"/>
    <property type="molecule type" value="Genomic_DNA"/>
</dbReference>
<name>A0A2T0X8G6_9RHOB</name>
<evidence type="ECO:0000313" key="5">
    <source>
        <dbReference type="Proteomes" id="UP000238801"/>
    </source>
</evidence>
<dbReference type="GO" id="GO:0047617">
    <property type="term" value="F:fatty acyl-CoA hydrolase activity"/>
    <property type="evidence" value="ECO:0007669"/>
    <property type="project" value="TreeGrafter"/>
</dbReference>
<dbReference type="Proteomes" id="UP000238801">
    <property type="component" value="Unassembled WGS sequence"/>
</dbReference>
<dbReference type="PANTHER" id="PTHR31793">
    <property type="entry name" value="4-HYDROXYBENZOYL-COA THIOESTERASE FAMILY MEMBER"/>
    <property type="match status" value="1"/>
</dbReference>
<feature type="domain" description="Thioesterase" evidence="3">
    <location>
        <begin position="33"/>
        <end position="110"/>
    </location>
</feature>
<organism evidence="4 5">
    <name type="scientific">Hasllibacter halocynthiae</name>
    <dbReference type="NCBI Taxonomy" id="595589"/>
    <lineage>
        <taxon>Bacteria</taxon>
        <taxon>Pseudomonadati</taxon>
        <taxon>Pseudomonadota</taxon>
        <taxon>Alphaproteobacteria</taxon>
        <taxon>Rhodobacterales</taxon>
        <taxon>Roseobacteraceae</taxon>
        <taxon>Hasllibacter</taxon>
    </lineage>
</organism>
<keyword evidence="2 4" id="KW-0378">Hydrolase</keyword>
<evidence type="ECO:0000256" key="1">
    <source>
        <dbReference type="ARBA" id="ARBA00005953"/>
    </source>
</evidence>
<evidence type="ECO:0000259" key="3">
    <source>
        <dbReference type="Pfam" id="PF03061"/>
    </source>
</evidence>
<evidence type="ECO:0000313" key="4">
    <source>
        <dbReference type="EMBL" id="PRY95219.1"/>
    </source>
</evidence>
<dbReference type="InterPro" id="IPR029069">
    <property type="entry name" value="HotDog_dom_sf"/>
</dbReference>
<dbReference type="Gene3D" id="3.10.129.10">
    <property type="entry name" value="Hotdog Thioesterase"/>
    <property type="match status" value="1"/>
</dbReference>
<dbReference type="AlphaFoldDB" id="A0A2T0X8G6"/>
<dbReference type="RefSeq" id="WP_106159619.1">
    <property type="nucleotide sequence ID" value="NZ_PVTT01000001.1"/>
</dbReference>
<comment type="caution">
    <text evidence="4">The sequence shown here is derived from an EMBL/GenBank/DDBJ whole genome shotgun (WGS) entry which is preliminary data.</text>
</comment>
<comment type="similarity">
    <text evidence="1">Belongs to the 4-hydroxybenzoyl-CoA thioesterase family.</text>
</comment>
<dbReference type="SUPFAM" id="SSF54637">
    <property type="entry name" value="Thioesterase/thiol ester dehydrase-isomerase"/>
    <property type="match status" value="1"/>
</dbReference>
<reference evidence="4 5" key="1">
    <citation type="submission" date="2018-03" db="EMBL/GenBank/DDBJ databases">
        <title>Genomic Encyclopedia of Archaeal and Bacterial Type Strains, Phase II (KMG-II): from individual species to whole genera.</title>
        <authorList>
            <person name="Goeker M."/>
        </authorList>
    </citation>
    <scope>NUCLEOTIDE SEQUENCE [LARGE SCALE GENOMIC DNA]</scope>
    <source>
        <strain evidence="4 5">DSM 29318</strain>
    </source>
</reference>
<dbReference type="Pfam" id="PF03061">
    <property type="entry name" value="4HBT"/>
    <property type="match status" value="1"/>
</dbReference>
<proteinExistence type="inferred from homology"/>
<dbReference type="OrthoDB" id="9801517at2"/>
<evidence type="ECO:0000256" key="2">
    <source>
        <dbReference type="ARBA" id="ARBA00022801"/>
    </source>
</evidence>
<dbReference type="PANTHER" id="PTHR31793:SF27">
    <property type="entry name" value="NOVEL THIOESTERASE SUPERFAMILY DOMAIN AND SAPOSIN A-TYPE DOMAIN CONTAINING PROTEIN (0610012H03RIK)"/>
    <property type="match status" value="1"/>
</dbReference>
<dbReference type="InterPro" id="IPR006683">
    <property type="entry name" value="Thioestr_dom"/>
</dbReference>
<gene>
    <name evidence="4" type="ORF">BCF33_0835</name>
</gene>
<dbReference type="InterPro" id="IPR050563">
    <property type="entry name" value="4-hydroxybenzoyl-CoA_TE"/>
</dbReference>
<keyword evidence="5" id="KW-1185">Reference proteome</keyword>
<dbReference type="CDD" id="cd00586">
    <property type="entry name" value="4HBT"/>
    <property type="match status" value="1"/>
</dbReference>
<accession>A0A2T0X8G6</accession>
<sequence>MILASGDLSTRGLDGWALGWADSVRFAELDPLGHVNNVAYLSWYEALRARHLMHCGLTAFRPEDPQFVVVALDATYKAEMKLHDDYVVTTRCGKLGNTSFTMEYACFRGEAEMAGGTATVVMVRGGRPERLNEEQRAALGGATG</sequence>
<protein>
    <submittedName>
        <fullName evidence="4">Acyl-CoA thioester hydrolase</fullName>
    </submittedName>
</protein>